<dbReference type="CDD" id="cd06261">
    <property type="entry name" value="TM_PBP2"/>
    <property type="match status" value="2"/>
</dbReference>
<dbReference type="RefSeq" id="WP_406831277.1">
    <property type="nucleotide sequence ID" value="NZ_CP157483.1"/>
</dbReference>
<evidence type="ECO:0000256" key="8">
    <source>
        <dbReference type="RuleBase" id="RU363032"/>
    </source>
</evidence>
<evidence type="ECO:0000256" key="4">
    <source>
        <dbReference type="ARBA" id="ARBA00022519"/>
    </source>
</evidence>
<evidence type="ECO:0000313" key="11">
    <source>
        <dbReference type="EMBL" id="XBO43833.1"/>
    </source>
</evidence>
<proteinExistence type="inferred from homology"/>
<feature type="region of interest" description="Disordered" evidence="9">
    <location>
        <begin position="1"/>
        <end position="25"/>
    </location>
</feature>
<dbReference type="AlphaFoldDB" id="A0AAU7JUD7"/>
<dbReference type="Pfam" id="PF00528">
    <property type="entry name" value="BPD_transp_1"/>
    <property type="match status" value="2"/>
</dbReference>
<feature type="transmembrane region" description="Helical" evidence="8">
    <location>
        <begin position="108"/>
        <end position="127"/>
    </location>
</feature>
<evidence type="ECO:0000256" key="7">
    <source>
        <dbReference type="ARBA" id="ARBA00023136"/>
    </source>
</evidence>
<feature type="transmembrane region" description="Helical" evidence="8">
    <location>
        <begin position="283"/>
        <end position="310"/>
    </location>
</feature>
<reference evidence="11" key="1">
    <citation type="submission" date="2024-05" db="EMBL/GenBank/DDBJ databases">
        <authorList>
            <person name="Kim S."/>
            <person name="Heo J."/>
            <person name="Choi H."/>
            <person name="Choi Y."/>
            <person name="Kwon S.-W."/>
            <person name="Kim Y."/>
        </authorList>
    </citation>
    <scope>NUCLEOTIDE SEQUENCE</scope>
    <source>
        <strain evidence="11">KACC 23699</strain>
    </source>
</reference>
<dbReference type="PROSITE" id="PS50928">
    <property type="entry name" value="ABC_TM1"/>
    <property type="match status" value="2"/>
</dbReference>
<feature type="transmembrane region" description="Helical" evidence="8">
    <location>
        <begin position="330"/>
        <end position="352"/>
    </location>
</feature>
<dbReference type="PANTHER" id="PTHR43357:SF3">
    <property type="entry name" value="FE(3+)-TRANSPORT SYSTEM PERMEASE PROTEIN FBPB 2"/>
    <property type="match status" value="1"/>
</dbReference>
<keyword evidence="6 8" id="KW-1133">Transmembrane helix</keyword>
<feature type="transmembrane region" description="Helical" evidence="8">
    <location>
        <begin position="391"/>
        <end position="409"/>
    </location>
</feature>
<dbReference type="EMBL" id="CP157483">
    <property type="protein sequence ID" value="XBO43833.1"/>
    <property type="molecule type" value="Genomic_DNA"/>
</dbReference>
<dbReference type="InterPro" id="IPR000515">
    <property type="entry name" value="MetI-like"/>
</dbReference>
<feature type="transmembrane region" description="Helical" evidence="8">
    <location>
        <begin position="440"/>
        <end position="464"/>
    </location>
</feature>
<comment type="subcellular location">
    <subcellularLocation>
        <location evidence="1">Cell inner membrane</location>
        <topology evidence="1">Multi-pass membrane protein</topology>
    </subcellularLocation>
    <subcellularLocation>
        <location evidence="8">Cell membrane</location>
        <topology evidence="8">Multi-pass membrane protein</topology>
    </subcellularLocation>
</comment>
<evidence type="ECO:0000256" key="5">
    <source>
        <dbReference type="ARBA" id="ARBA00022692"/>
    </source>
</evidence>
<feature type="transmembrane region" description="Helical" evidence="8">
    <location>
        <begin position="235"/>
        <end position="258"/>
    </location>
</feature>
<feature type="transmembrane region" description="Helical" evidence="8">
    <location>
        <begin position="28"/>
        <end position="56"/>
    </location>
</feature>
<feature type="transmembrane region" description="Helical" evidence="8">
    <location>
        <begin position="76"/>
        <end position="96"/>
    </location>
</feature>
<feature type="compositionally biased region" description="Low complexity" evidence="9">
    <location>
        <begin position="1"/>
        <end position="11"/>
    </location>
</feature>
<feature type="transmembrane region" description="Helical" evidence="8">
    <location>
        <begin position="498"/>
        <end position="517"/>
    </location>
</feature>
<feature type="domain" description="ABC transmembrane type-1" evidence="10">
    <location>
        <begin position="326"/>
        <end position="518"/>
    </location>
</feature>
<dbReference type="GO" id="GO:0005886">
    <property type="term" value="C:plasma membrane"/>
    <property type="evidence" value="ECO:0007669"/>
    <property type="project" value="UniProtKB-SubCell"/>
</dbReference>
<feature type="domain" description="ABC transmembrane type-1" evidence="10">
    <location>
        <begin position="72"/>
        <end position="253"/>
    </location>
</feature>
<keyword evidence="4" id="KW-0997">Cell inner membrane</keyword>
<feature type="transmembrane region" description="Helical" evidence="8">
    <location>
        <begin position="364"/>
        <end position="385"/>
    </location>
</feature>
<evidence type="ECO:0000256" key="2">
    <source>
        <dbReference type="ARBA" id="ARBA00022448"/>
    </source>
</evidence>
<evidence type="ECO:0000256" key="3">
    <source>
        <dbReference type="ARBA" id="ARBA00022475"/>
    </source>
</evidence>
<evidence type="ECO:0000259" key="10">
    <source>
        <dbReference type="PROSITE" id="PS50928"/>
    </source>
</evidence>
<protein>
    <submittedName>
        <fullName evidence="11">Iron ABC transporter permease</fullName>
    </submittedName>
</protein>
<feature type="transmembrane region" description="Helical" evidence="8">
    <location>
        <begin position="193"/>
        <end position="215"/>
    </location>
</feature>
<gene>
    <name evidence="11" type="ORF">ABEG17_00445</name>
</gene>
<evidence type="ECO:0000256" key="1">
    <source>
        <dbReference type="ARBA" id="ARBA00004429"/>
    </source>
</evidence>
<keyword evidence="5 8" id="KW-0812">Transmembrane</keyword>
<feature type="transmembrane region" description="Helical" evidence="8">
    <location>
        <begin position="139"/>
        <end position="163"/>
    </location>
</feature>
<dbReference type="SUPFAM" id="SSF161098">
    <property type="entry name" value="MetI-like"/>
    <property type="match status" value="2"/>
</dbReference>
<keyword evidence="7 8" id="KW-0472">Membrane</keyword>
<dbReference type="InterPro" id="IPR035906">
    <property type="entry name" value="MetI-like_sf"/>
</dbReference>
<evidence type="ECO:0000256" key="6">
    <source>
        <dbReference type="ARBA" id="ARBA00022989"/>
    </source>
</evidence>
<name>A0AAU7JUD7_9MICO</name>
<comment type="similarity">
    <text evidence="8">Belongs to the binding-protein-dependent transport system permease family.</text>
</comment>
<dbReference type="PANTHER" id="PTHR43357">
    <property type="entry name" value="INNER MEMBRANE ABC TRANSPORTER PERMEASE PROTEIN YDCV"/>
    <property type="match status" value="1"/>
</dbReference>
<sequence length="526" mass="55581">MSTQVPTPVTPRRARSSRRGGSPSAPKAVVAASLAVAALCVLPLVVVAFTAFGTGVGAAWDLLWRPRVGELLRNTASLVVLTVSLTTVLGIAAAWLVERTSLPGAKYWRVLLVAPLAVPAFVNSYAWTTVRPALEGLNGAVLVTTLSYFPFVFLPVAAVLRGLDQSMEDSSRSLGLGPWPTFFRAVLPQLRPALLGGMLLVSLHLLSEFGVLAMLRFPTFTTAILEQFQVAFSNSAGSVLALVLIALCLGLLTVELLLRGTMRHSRFGRGAARRALPARLGRWTAPALLALTLLTVLSLGVPLGSLVYWFVAGNATPDVPELLRTLGSTLGLGLGAGVITVVAAFPIAWLIARRRSWLSVLLERATYVASSLPGVVIALALVTVSVHYANAIYQTSIVLIAAYAILFIPRAMVSIRAAMAQAPEELTDAARALGDSPFRAFVRVLLPLTLPGTLAGFAMVFIAVSTELTATLLLAPTGTQTLATAFWSASESIDYAGAAPYAAAMVLVSAPLTYLLLRRPDEEPAL</sequence>
<dbReference type="Gene3D" id="1.10.3720.10">
    <property type="entry name" value="MetI-like"/>
    <property type="match status" value="2"/>
</dbReference>
<organism evidence="11">
    <name type="scientific">Pedococcus sp. KACC 23699</name>
    <dbReference type="NCBI Taxonomy" id="3149228"/>
    <lineage>
        <taxon>Bacteria</taxon>
        <taxon>Bacillati</taxon>
        <taxon>Actinomycetota</taxon>
        <taxon>Actinomycetes</taxon>
        <taxon>Micrococcales</taxon>
        <taxon>Intrasporangiaceae</taxon>
        <taxon>Pedococcus</taxon>
    </lineage>
</organism>
<keyword evidence="2 8" id="KW-0813">Transport</keyword>
<keyword evidence="3" id="KW-1003">Cell membrane</keyword>
<dbReference type="GO" id="GO:0055085">
    <property type="term" value="P:transmembrane transport"/>
    <property type="evidence" value="ECO:0007669"/>
    <property type="project" value="InterPro"/>
</dbReference>
<accession>A0AAU7JUD7</accession>
<evidence type="ECO:0000256" key="9">
    <source>
        <dbReference type="SAM" id="MobiDB-lite"/>
    </source>
</evidence>